<keyword evidence="1" id="KW-0472">Membrane</keyword>
<dbReference type="AlphaFoldDB" id="A0A0V1FUA1"/>
<keyword evidence="3" id="KW-1185">Reference proteome</keyword>
<sequence length="82" mass="9737">MKTLYSWLIFYFGGDTRRRVLTESVFCYGTFTLIVYILTELQMSRSYISSKANCTQICFQTRQAYVEKDNILQYLKISSLYN</sequence>
<dbReference type="EMBL" id="JYDT01000030">
    <property type="protein sequence ID" value="KRY89594.1"/>
    <property type="molecule type" value="Genomic_DNA"/>
</dbReference>
<feature type="transmembrane region" description="Helical" evidence="1">
    <location>
        <begin position="20"/>
        <end position="39"/>
    </location>
</feature>
<keyword evidence="1" id="KW-1133">Transmembrane helix</keyword>
<dbReference type="Proteomes" id="UP000054995">
    <property type="component" value="Unassembled WGS sequence"/>
</dbReference>
<protein>
    <submittedName>
        <fullName evidence="2">Uncharacterized protein</fullName>
    </submittedName>
</protein>
<evidence type="ECO:0000256" key="1">
    <source>
        <dbReference type="SAM" id="Phobius"/>
    </source>
</evidence>
<name>A0A0V1FUA1_TRIPS</name>
<evidence type="ECO:0000313" key="2">
    <source>
        <dbReference type="EMBL" id="KRY89594.1"/>
    </source>
</evidence>
<keyword evidence="1" id="KW-0812">Transmembrane</keyword>
<accession>A0A0V1FUA1</accession>
<comment type="caution">
    <text evidence="2">The sequence shown here is derived from an EMBL/GenBank/DDBJ whole genome shotgun (WGS) entry which is preliminary data.</text>
</comment>
<dbReference type="OrthoDB" id="10531632at2759"/>
<reference evidence="2 3" key="1">
    <citation type="submission" date="2015-01" db="EMBL/GenBank/DDBJ databases">
        <title>Evolution of Trichinella species and genotypes.</title>
        <authorList>
            <person name="Korhonen P.K."/>
            <person name="Edoardo P."/>
            <person name="Giuseppe L.R."/>
            <person name="Gasser R.B."/>
        </authorList>
    </citation>
    <scope>NUCLEOTIDE SEQUENCE [LARGE SCALE GENOMIC DNA]</scope>
    <source>
        <strain evidence="2">ISS470</strain>
    </source>
</reference>
<gene>
    <name evidence="2" type="ORF">T4D_7822</name>
</gene>
<organism evidence="2 3">
    <name type="scientific">Trichinella pseudospiralis</name>
    <name type="common">Parasitic roundworm</name>
    <dbReference type="NCBI Taxonomy" id="6337"/>
    <lineage>
        <taxon>Eukaryota</taxon>
        <taxon>Metazoa</taxon>
        <taxon>Ecdysozoa</taxon>
        <taxon>Nematoda</taxon>
        <taxon>Enoplea</taxon>
        <taxon>Dorylaimia</taxon>
        <taxon>Trichinellida</taxon>
        <taxon>Trichinellidae</taxon>
        <taxon>Trichinella</taxon>
    </lineage>
</organism>
<proteinExistence type="predicted"/>
<evidence type="ECO:0000313" key="3">
    <source>
        <dbReference type="Proteomes" id="UP000054995"/>
    </source>
</evidence>